<keyword evidence="4" id="KW-1185">Reference proteome</keyword>
<dbReference type="PANTHER" id="PTHR37528">
    <property type="entry name" value="UPF0149 PROTEIN YGFB"/>
    <property type="match status" value="1"/>
</dbReference>
<dbReference type="AlphaFoldDB" id="A0A1C3EDQ3"/>
<proteinExistence type="inferred from homology"/>
<comment type="similarity">
    <text evidence="1 2">Belongs to the UPF0149 family.</text>
</comment>
<dbReference type="NCBIfam" id="NF002477">
    <property type="entry name" value="PRK01736.1"/>
    <property type="match status" value="1"/>
</dbReference>
<dbReference type="GO" id="GO:0005829">
    <property type="term" value="C:cytosol"/>
    <property type="evidence" value="ECO:0007669"/>
    <property type="project" value="TreeGrafter"/>
</dbReference>
<gene>
    <name evidence="3" type="ORF">A8L45_17260</name>
</gene>
<dbReference type="EMBL" id="LYBM01000037">
    <property type="protein sequence ID" value="ODA31340.1"/>
    <property type="molecule type" value="Genomic_DNA"/>
</dbReference>
<dbReference type="Pfam" id="PF03695">
    <property type="entry name" value="UPF0149"/>
    <property type="match status" value="1"/>
</dbReference>
<dbReference type="Proteomes" id="UP000094936">
    <property type="component" value="Unassembled WGS sequence"/>
</dbReference>
<dbReference type="HAMAP" id="MF_00346">
    <property type="entry name" value="UPF0149"/>
    <property type="match status" value="1"/>
</dbReference>
<accession>A0A1C3EDQ3</accession>
<evidence type="ECO:0000256" key="2">
    <source>
        <dbReference type="HAMAP-Rule" id="MF_00346"/>
    </source>
</evidence>
<dbReference type="PANTHER" id="PTHR37528:SF1">
    <property type="entry name" value="UPF0149 PROTEIN YGFB"/>
    <property type="match status" value="1"/>
</dbReference>
<protein>
    <recommendedName>
        <fullName evidence="2">UPF0149 protein A8L45_17260</fullName>
    </recommendedName>
</protein>
<evidence type="ECO:0000256" key="1">
    <source>
        <dbReference type="ARBA" id="ARBA00038308"/>
    </source>
</evidence>
<name>A0A1C3EDQ3_9GAMM</name>
<dbReference type="STRING" id="1080227.A8L45_17260"/>
<dbReference type="InterPro" id="IPR036255">
    <property type="entry name" value="YgfB-like_sf"/>
</dbReference>
<sequence>MTDTTLPQYDTLKTTLTASSLSVTPAELHGLLSGMMSAGLDADQGTWMPMLYDFTNEGMAWPNEAKLLASQCLTIIKEQLTSDDLSFSLLVPAEESDLIDRADALSEWINCYIAGIGLMNIKQKDLDSDVKEALSDLSEIAQLGVDEDDDMEEQSELFEQVFEHVRVCAMTIHAVLGMRKPTETKKTLH</sequence>
<dbReference type="Gene3D" id="1.20.120.740">
    <property type="entry name" value="YgfB uncharacterised protein family UPF0149, PF03695"/>
    <property type="match status" value="1"/>
</dbReference>
<evidence type="ECO:0000313" key="3">
    <source>
        <dbReference type="EMBL" id="ODA31340.1"/>
    </source>
</evidence>
<organism evidence="3 4">
    <name type="scientific">Veronia pacifica</name>
    <dbReference type="NCBI Taxonomy" id="1080227"/>
    <lineage>
        <taxon>Bacteria</taxon>
        <taxon>Pseudomonadati</taxon>
        <taxon>Pseudomonadota</taxon>
        <taxon>Gammaproteobacteria</taxon>
        <taxon>Vibrionales</taxon>
        <taxon>Vibrionaceae</taxon>
        <taxon>Veronia</taxon>
    </lineage>
</organism>
<dbReference type="SUPFAM" id="SSF101327">
    <property type="entry name" value="YgfB-like"/>
    <property type="match status" value="1"/>
</dbReference>
<reference evidence="3 4" key="1">
    <citation type="submission" date="2016-05" db="EMBL/GenBank/DDBJ databases">
        <title>Genomic Taxonomy of the Vibrionaceae.</title>
        <authorList>
            <person name="Gomez-Gil B."/>
            <person name="Enciso-Ibarra J."/>
        </authorList>
    </citation>
    <scope>NUCLEOTIDE SEQUENCE [LARGE SCALE GENOMIC DNA]</scope>
    <source>
        <strain evidence="3 4">CAIM 1920</strain>
    </source>
</reference>
<dbReference type="InterPro" id="IPR011978">
    <property type="entry name" value="YgfB-like"/>
</dbReference>
<dbReference type="NCBIfam" id="TIGR02292">
    <property type="entry name" value="ygfB_yecA"/>
    <property type="match status" value="1"/>
</dbReference>
<evidence type="ECO:0000313" key="4">
    <source>
        <dbReference type="Proteomes" id="UP000094936"/>
    </source>
</evidence>
<dbReference type="RefSeq" id="WP_068904562.1">
    <property type="nucleotide sequence ID" value="NZ_JBHUIF010000019.1"/>
</dbReference>
<comment type="caution">
    <text evidence="3">The sequence shown here is derived from an EMBL/GenBank/DDBJ whole genome shotgun (WGS) entry which is preliminary data.</text>
</comment>
<dbReference type="OrthoDB" id="9783391at2"/>